<comment type="subcellular location">
    <subcellularLocation>
        <location evidence="1">Cell envelope</location>
    </subcellularLocation>
    <subcellularLocation>
        <location evidence="2">Membrane</location>
    </subcellularLocation>
</comment>
<dbReference type="InterPro" id="IPR013210">
    <property type="entry name" value="LRR_N_plant-typ"/>
</dbReference>
<comment type="caution">
    <text evidence="10">The sequence shown here is derived from an EMBL/GenBank/DDBJ whole genome shotgun (WGS) entry which is preliminary data.</text>
</comment>
<keyword evidence="4 8" id="KW-0732">Signal</keyword>
<keyword evidence="11" id="KW-1185">Reference proteome</keyword>
<dbReference type="Pfam" id="PF00560">
    <property type="entry name" value="LRR_1"/>
    <property type="match status" value="1"/>
</dbReference>
<dbReference type="PANTHER" id="PTHR48059:SF12">
    <property type="entry name" value="POLYGALACTURONASE INHIBITOR 1-LIKE"/>
    <property type="match status" value="1"/>
</dbReference>
<dbReference type="InterPro" id="IPR032675">
    <property type="entry name" value="LRR_dom_sf"/>
</dbReference>
<dbReference type="AlphaFoldDB" id="A0AAW1H534"/>
<evidence type="ECO:0000256" key="6">
    <source>
        <dbReference type="ARBA" id="ARBA00023136"/>
    </source>
</evidence>
<evidence type="ECO:0000259" key="9">
    <source>
        <dbReference type="Pfam" id="PF08263"/>
    </source>
</evidence>
<evidence type="ECO:0000256" key="1">
    <source>
        <dbReference type="ARBA" id="ARBA00004196"/>
    </source>
</evidence>
<dbReference type="SUPFAM" id="SSF52058">
    <property type="entry name" value="L domain-like"/>
    <property type="match status" value="1"/>
</dbReference>
<dbReference type="GO" id="GO:0016020">
    <property type="term" value="C:membrane"/>
    <property type="evidence" value="ECO:0007669"/>
    <property type="project" value="UniProtKB-SubCell"/>
</dbReference>
<proteinExistence type="inferred from homology"/>
<dbReference type="Pfam" id="PF13855">
    <property type="entry name" value="LRR_8"/>
    <property type="match status" value="1"/>
</dbReference>
<feature type="chain" id="PRO_5043564821" description="Leucine-rich repeat-containing N-terminal plant-type domain-containing protein" evidence="8">
    <location>
        <begin position="21"/>
        <end position="232"/>
    </location>
</feature>
<dbReference type="PANTHER" id="PTHR48059">
    <property type="entry name" value="POLYGALACTURONASE INHIBITOR 1"/>
    <property type="match status" value="1"/>
</dbReference>
<evidence type="ECO:0000256" key="3">
    <source>
        <dbReference type="ARBA" id="ARBA00022614"/>
    </source>
</evidence>
<dbReference type="Pfam" id="PF08263">
    <property type="entry name" value="LRRNT_2"/>
    <property type="match status" value="1"/>
</dbReference>
<keyword evidence="5" id="KW-0677">Repeat</keyword>
<dbReference type="InterPro" id="IPR001611">
    <property type="entry name" value="Leu-rich_rpt"/>
</dbReference>
<comment type="similarity">
    <text evidence="7">Belongs to the polygalacturonase-inhibiting protein family.</text>
</comment>
<evidence type="ECO:0000313" key="10">
    <source>
        <dbReference type="EMBL" id="KAK9671541.1"/>
    </source>
</evidence>
<evidence type="ECO:0000256" key="5">
    <source>
        <dbReference type="ARBA" id="ARBA00022737"/>
    </source>
</evidence>
<accession>A0AAW1H534</accession>
<dbReference type="FunFam" id="3.80.10.10:FF:000400">
    <property type="entry name" value="Nuclear pore complex protein NUP107"/>
    <property type="match status" value="1"/>
</dbReference>
<evidence type="ECO:0000256" key="8">
    <source>
        <dbReference type="SAM" id="SignalP"/>
    </source>
</evidence>
<dbReference type="Gene3D" id="3.80.10.10">
    <property type="entry name" value="Ribonuclease Inhibitor"/>
    <property type="match status" value="2"/>
</dbReference>
<reference evidence="10" key="1">
    <citation type="submission" date="2024-03" db="EMBL/GenBank/DDBJ databases">
        <title>WGS assembly of Saponaria officinalis var. Norfolk2.</title>
        <authorList>
            <person name="Jenkins J."/>
            <person name="Shu S."/>
            <person name="Grimwood J."/>
            <person name="Barry K."/>
            <person name="Goodstein D."/>
            <person name="Schmutz J."/>
            <person name="Leebens-Mack J."/>
            <person name="Osbourn A."/>
        </authorList>
    </citation>
    <scope>NUCLEOTIDE SEQUENCE [LARGE SCALE GENOMIC DNA]</scope>
    <source>
        <strain evidence="10">JIC</strain>
    </source>
</reference>
<organism evidence="10 11">
    <name type="scientific">Saponaria officinalis</name>
    <name type="common">Common soapwort</name>
    <name type="synonym">Lychnis saponaria</name>
    <dbReference type="NCBI Taxonomy" id="3572"/>
    <lineage>
        <taxon>Eukaryota</taxon>
        <taxon>Viridiplantae</taxon>
        <taxon>Streptophyta</taxon>
        <taxon>Embryophyta</taxon>
        <taxon>Tracheophyta</taxon>
        <taxon>Spermatophyta</taxon>
        <taxon>Magnoliopsida</taxon>
        <taxon>eudicotyledons</taxon>
        <taxon>Gunneridae</taxon>
        <taxon>Pentapetalae</taxon>
        <taxon>Caryophyllales</taxon>
        <taxon>Caryophyllaceae</taxon>
        <taxon>Caryophylleae</taxon>
        <taxon>Saponaria</taxon>
    </lineage>
</organism>
<sequence>MNHLLFLTTLLISFPILAYSQCNLQDKAILLQIKSHFGSVGLLSDWDPNTECCDWAFIGCTSDYDPNPDRVNAVTISGGSGLKGTIPDILGNLPFLNNIMFFDEPKLIGPIPQTLSKLTMLRVITLNSNGLSGPIPTFLGNLKSLRQVDISDNKFTGNFPASLGTLRQLTQFNVSHNLVTGSIPNLSKSLTSLDVSFNQLCGKIPSGLSKFGLSMFQHNKCLCGAPLSPCKS</sequence>
<feature type="signal peptide" evidence="8">
    <location>
        <begin position="1"/>
        <end position="20"/>
    </location>
</feature>
<gene>
    <name evidence="10" type="ORF">RND81_12G037600</name>
</gene>
<evidence type="ECO:0000256" key="2">
    <source>
        <dbReference type="ARBA" id="ARBA00004370"/>
    </source>
</evidence>
<protein>
    <recommendedName>
        <fullName evidence="9">Leucine-rich repeat-containing N-terminal plant-type domain-containing protein</fullName>
    </recommendedName>
</protein>
<keyword evidence="6" id="KW-0472">Membrane</keyword>
<dbReference type="InterPro" id="IPR051848">
    <property type="entry name" value="PGIP"/>
</dbReference>
<feature type="domain" description="Leucine-rich repeat-containing N-terminal plant-type" evidence="9">
    <location>
        <begin position="24"/>
        <end position="60"/>
    </location>
</feature>
<dbReference type="EMBL" id="JBDFQZ010000012">
    <property type="protein sequence ID" value="KAK9671541.1"/>
    <property type="molecule type" value="Genomic_DNA"/>
</dbReference>
<dbReference type="Proteomes" id="UP001443914">
    <property type="component" value="Unassembled WGS sequence"/>
</dbReference>
<evidence type="ECO:0000313" key="11">
    <source>
        <dbReference type="Proteomes" id="UP001443914"/>
    </source>
</evidence>
<evidence type="ECO:0000256" key="7">
    <source>
        <dbReference type="ARBA" id="ARBA00038043"/>
    </source>
</evidence>
<evidence type="ECO:0000256" key="4">
    <source>
        <dbReference type="ARBA" id="ARBA00022729"/>
    </source>
</evidence>
<name>A0AAW1H534_SAPOF</name>
<keyword evidence="3" id="KW-0433">Leucine-rich repeat</keyword>